<dbReference type="InterPro" id="IPR036388">
    <property type="entry name" value="WH-like_DNA-bd_sf"/>
</dbReference>
<dbReference type="CDD" id="cd07153">
    <property type="entry name" value="Fur_like"/>
    <property type="match status" value="1"/>
</dbReference>
<feature type="binding site" evidence="12">
    <location>
        <position position="142"/>
    </location>
    <ligand>
        <name>Zn(2+)</name>
        <dbReference type="ChEBI" id="CHEBI:29105"/>
    </ligand>
</feature>
<keyword evidence="7 12" id="KW-0479">Metal-binding</keyword>
<keyword evidence="5" id="KW-0963">Cytoplasm</keyword>
<comment type="cofactor">
    <cofactor evidence="13">
        <name>Mn(2+)</name>
        <dbReference type="ChEBI" id="CHEBI:29035"/>
    </cofactor>
    <cofactor evidence="13">
        <name>Fe(2+)</name>
        <dbReference type="ChEBI" id="CHEBI:29033"/>
    </cofactor>
    <text evidence="13">Binds 1 Mn(2+) or Fe(2+) ion per subunit.</text>
</comment>
<comment type="similarity">
    <text evidence="2">Belongs to the Fur family.</text>
</comment>
<evidence type="ECO:0000313" key="15">
    <source>
        <dbReference type="Proteomes" id="UP000297861"/>
    </source>
</evidence>
<dbReference type="STRING" id="1121485.GCA_000426485_01377"/>
<comment type="cofactor">
    <cofactor evidence="12">
        <name>Zn(2+)</name>
        <dbReference type="ChEBI" id="CHEBI:29105"/>
    </cofactor>
    <text evidence="12">Binds 1 zinc ion per subunit.</text>
</comment>
<dbReference type="Proteomes" id="UP000297861">
    <property type="component" value="Unassembled WGS sequence"/>
</dbReference>
<dbReference type="SUPFAM" id="SSF46785">
    <property type="entry name" value="Winged helix' DNA-binding domain"/>
    <property type="match status" value="1"/>
</dbReference>
<feature type="binding site" evidence="12">
    <location>
        <position position="103"/>
    </location>
    <ligand>
        <name>Zn(2+)</name>
        <dbReference type="ChEBI" id="CHEBI:29105"/>
    </ligand>
</feature>
<dbReference type="RefSeq" id="WP_026625565.1">
    <property type="nucleotide sequence ID" value="NZ_JAWZLG010000100.1"/>
</dbReference>
<protein>
    <recommendedName>
        <fullName evidence="4">Ferric uptake regulation protein</fullName>
    </recommendedName>
</protein>
<evidence type="ECO:0000256" key="2">
    <source>
        <dbReference type="ARBA" id="ARBA00007957"/>
    </source>
</evidence>
<keyword evidence="13" id="KW-0408">Iron</keyword>
<evidence type="ECO:0000256" key="1">
    <source>
        <dbReference type="ARBA" id="ARBA00004496"/>
    </source>
</evidence>
<evidence type="ECO:0000256" key="11">
    <source>
        <dbReference type="ARBA" id="ARBA00023163"/>
    </source>
</evidence>
<comment type="caution">
    <text evidence="14">The sequence shown here is derived from an EMBL/GenBank/DDBJ whole genome shotgun (WGS) entry which is preliminary data.</text>
</comment>
<dbReference type="PANTHER" id="PTHR33202:SF2">
    <property type="entry name" value="FERRIC UPTAKE REGULATION PROTEIN"/>
    <property type="match status" value="1"/>
</dbReference>
<keyword evidence="9" id="KW-0805">Transcription regulation</keyword>
<dbReference type="OrthoDB" id="8659436at2"/>
<dbReference type="GO" id="GO:0003700">
    <property type="term" value="F:DNA-binding transcription factor activity"/>
    <property type="evidence" value="ECO:0007669"/>
    <property type="project" value="InterPro"/>
</dbReference>
<organism evidence="14 15">
    <name type="scientific">Dysgonomonas capnocytophagoides</name>
    <dbReference type="NCBI Taxonomy" id="45254"/>
    <lineage>
        <taxon>Bacteria</taxon>
        <taxon>Pseudomonadati</taxon>
        <taxon>Bacteroidota</taxon>
        <taxon>Bacteroidia</taxon>
        <taxon>Bacteroidales</taxon>
        <taxon>Dysgonomonadaceae</taxon>
        <taxon>Dysgonomonas</taxon>
    </lineage>
</organism>
<evidence type="ECO:0000256" key="7">
    <source>
        <dbReference type="ARBA" id="ARBA00022723"/>
    </source>
</evidence>
<gene>
    <name evidence="14" type="ORF">E2605_15775</name>
</gene>
<evidence type="ECO:0000256" key="10">
    <source>
        <dbReference type="ARBA" id="ARBA00023125"/>
    </source>
</evidence>
<dbReference type="Gene3D" id="3.30.1490.190">
    <property type="match status" value="1"/>
</dbReference>
<dbReference type="GO" id="GO:0000976">
    <property type="term" value="F:transcription cis-regulatory region binding"/>
    <property type="evidence" value="ECO:0007669"/>
    <property type="project" value="TreeGrafter"/>
</dbReference>
<dbReference type="PANTHER" id="PTHR33202">
    <property type="entry name" value="ZINC UPTAKE REGULATION PROTEIN"/>
    <property type="match status" value="1"/>
</dbReference>
<comment type="subcellular location">
    <subcellularLocation>
        <location evidence="1">Cytoplasm</location>
    </subcellularLocation>
</comment>
<evidence type="ECO:0000256" key="8">
    <source>
        <dbReference type="ARBA" id="ARBA00022833"/>
    </source>
</evidence>
<dbReference type="InterPro" id="IPR036390">
    <property type="entry name" value="WH_DNA-bd_sf"/>
</dbReference>
<evidence type="ECO:0000256" key="5">
    <source>
        <dbReference type="ARBA" id="ARBA00022490"/>
    </source>
</evidence>
<keyword evidence="8 12" id="KW-0862">Zinc</keyword>
<evidence type="ECO:0000256" key="6">
    <source>
        <dbReference type="ARBA" id="ARBA00022491"/>
    </source>
</evidence>
<dbReference type="InterPro" id="IPR043135">
    <property type="entry name" value="Fur_C"/>
</dbReference>
<accession>A0A4Y8KY04</accession>
<keyword evidence="6" id="KW-0678">Repressor</keyword>
<dbReference type="GO" id="GO:0005829">
    <property type="term" value="C:cytosol"/>
    <property type="evidence" value="ECO:0007669"/>
    <property type="project" value="TreeGrafter"/>
</dbReference>
<evidence type="ECO:0000256" key="9">
    <source>
        <dbReference type="ARBA" id="ARBA00023015"/>
    </source>
</evidence>
<feature type="binding site" evidence="13">
    <location>
        <position position="99"/>
    </location>
    <ligand>
        <name>Fe cation</name>
        <dbReference type="ChEBI" id="CHEBI:24875"/>
    </ligand>
</feature>
<dbReference type="GO" id="GO:0008270">
    <property type="term" value="F:zinc ion binding"/>
    <property type="evidence" value="ECO:0007669"/>
    <property type="project" value="TreeGrafter"/>
</dbReference>
<sequence>MDANKIKEQVKSKFTEYLSINKHRKTPERFAILDHIYSTKGHFNVESLFQSMNSCNFRVSRATLYNTIELLLDCGLLIKHQFGENISQYERAIGNENHDHLICTSCGKVKEYKNGNLFTQAQQKKVQKFKVSYYSMYIYGTCAKCLKEKQQAETKNKPNKNQINTDKK</sequence>
<evidence type="ECO:0000256" key="3">
    <source>
        <dbReference type="ARBA" id="ARBA00011738"/>
    </source>
</evidence>
<dbReference type="InterPro" id="IPR002481">
    <property type="entry name" value="FUR"/>
</dbReference>
<name>A0A4Y8KY04_9BACT</name>
<keyword evidence="10" id="KW-0238">DNA-binding</keyword>
<proteinExistence type="inferred from homology"/>
<keyword evidence="11" id="KW-0804">Transcription</keyword>
<feature type="binding site" evidence="12">
    <location>
        <position position="106"/>
    </location>
    <ligand>
        <name>Zn(2+)</name>
        <dbReference type="ChEBI" id="CHEBI:29105"/>
    </ligand>
</feature>
<dbReference type="GO" id="GO:0045892">
    <property type="term" value="P:negative regulation of DNA-templated transcription"/>
    <property type="evidence" value="ECO:0007669"/>
    <property type="project" value="TreeGrafter"/>
</dbReference>
<dbReference type="GO" id="GO:1900376">
    <property type="term" value="P:regulation of secondary metabolite biosynthetic process"/>
    <property type="evidence" value="ECO:0007669"/>
    <property type="project" value="TreeGrafter"/>
</dbReference>
<evidence type="ECO:0000313" key="14">
    <source>
        <dbReference type="EMBL" id="TFD94218.1"/>
    </source>
</evidence>
<feature type="binding site" evidence="12">
    <location>
        <position position="145"/>
    </location>
    <ligand>
        <name>Zn(2+)</name>
        <dbReference type="ChEBI" id="CHEBI:29105"/>
    </ligand>
</feature>
<dbReference type="Gene3D" id="1.10.10.10">
    <property type="entry name" value="Winged helix-like DNA-binding domain superfamily/Winged helix DNA-binding domain"/>
    <property type="match status" value="1"/>
</dbReference>
<comment type="subunit">
    <text evidence="3">Homodimer.</text>
</comment>
<dbReference type="AlphaFoldDB" id="A0A4Y8KY04"/>
<reference evidence="14 15" key="1">
    <citation type="submission" date="2019-03" db="EMBL/GenBank/DDBJ databases">
        <title>San Antonio Military Medical Center submission to MRSN (WRAIR), pending publication.</title>
        <authorList>
            <person name="Blyth D.M."/>
            <person name="Mccarthy S.L."/>
            <person name="Schall S.E."/>
            <person name="Stam J.A."/>
            <person name="Ong A.C."/>
            <person name="Mcgann P.T."/>
        </authorList>
    </citation>
    <scope>NUCLEOTIDE SEQUENCE [LARGE SCALE GENOMIC DNA]</scope>
    <source>
        <strain evidence="14 15">MRSN571793</strain>
    </source>
</reference>
<evidence type="ECO:0000256" key="12">
    <source>
        <dbReference type="PIRSR" id="PIRSR602481-1"/>
    </source>
</evidence>
<evidence type="ECO:0000256" key="13">
    <source>
        <dbReference type="PIRSR" id="PIRSR602481-2"/>
    </source>
</evidence>
<keyword evidence="15" id="KW-1185">Reference proteome</keyword>
<dbReference type="EMBL" id="SOML01000011">
    <property type="protein sequence ID" value="TFD94218.1"/>
    <property type="molecule type" value="Genomic_DNA"/>
</dbReference>
<dbReference type="Pfam" id="PF01475">
    <property type="entry name" value="FUR"/>
    <property type="match status" value="1"/>
</dbReference>
<evidence type="ECO:0000256" key="4">
    <source>
        <dbReference type="ARBA" id="ARBA00020910"/>
    </source>
</evidence>